<evidence type="ECO:0000256" key="2">
    <source>
        <dbReference type="ARBA" id="ARBA00009463"/>
    </source>
</evidence>
<evidence type="ECO:0000313" key="8">
    <source>
        <dbReference type="Proteomes" id="UP000295711"/>
    </source>
</evidence>
<name>A0A4R2LK92_9FIRM</name>
<dbReference type="Proteomes" id="UP000295711">
    <property type="component" value="Unassembled WGS sequence"/>
</dbReference>
<dbReference type="PANTHER" id="PTHR48075">
    <property type="entry name" value="3-HYDROXYACYL-COA DEHYDROGENASE FAMILY PROTEIN"/>
    <property type="match status" value="1"/>
</dbReference>
<evidence type="ECO:0000313" key="7">
    <source>
        <dbReference type="EMBL" id="TCO85862.1"/>
    </source>
</evidence>
<reference evidence="7 8" key="1">
    <citation type="submission" date="2019-03" db="EMBL/GenBank/DDBJ databases">
        <title>Genomic Encyclopedia of Type Strains, Phase IV (KMG-IV): sequencing the most valuable type-strain genomes for metagenomic binning, comparative biology and taxonomic classification.</title>
        <authorList>
            <person name="Goeker M."/>
        </authorList>
    </citation>
    <scope>NUCLEOTIDE SEQUENCE [LARGE SCALE GENOMIC DNA]</scope>
    <source>
        <strain evidence="7 8">DSM 28559</strain>
    </source>
</reference>
<dbReference type="OrthoDB" id="9771883at2"/>
<sequence>MKRIGICGTGLMGATMAQIFAEKGYETRIYGRTEASLERGKKIITLDEGVPLYYTTRLEDLGKCDIIIESIVENLAVKQEFFERLSKIVGAETILATNTSGLSINRIGERVHGKERFLGMHWFNPSNLIPLIEIICNDKTEQKYVDEVYALAKAIDKKPVICRQDVPGFIANRVQFAVLRECMDIVEKGIATAEDVDAVMKYGLGFRYAAYGPFEVADFGGLDTFYHISEYLNADLCDVKEPQGIIRNLYEQGFYGVKNGRGFYDYSNGKGEEAVKIRNRKFKDMKDCLDKWEEY</sequence>
<dbReference type="Pfam" id="PF00725">
    <property type="entry name" value="3HCDH"/>
    <property type="match status" value="1"/>
</dbReference>
<dbReference type="InterPro" id="IPR008927">
    <property type="entry name" value="6-PGluconate_DH-like_C_sf"/>
</dbReference>
<dbReference type="Gene3D" id="3.40.50.720">
    <property type="entry name" value="NAD(P)-binding Rossmann-like Domain"/>
    <property type="match status" value="2"/>
</dbReference>
<dbReference type="InterPro" id="IPR006180">
    <property type="entry name" value="3-OHacyl-CoA_DH_CS"/>
</dbReference>
<dbReference type="InterPro" id="IPR036291">
    <property type="entry name" value="NAD(P)-bd_dom_sf"/>
</dbReference>
<dbReference type="UniPathway" id="UPA00863"/>
<accession>A0A4R2LK92</accession>
<dbReference type="PROSITE" id="PS00067">
    <property type="entry name" value="3HCDH"/>
    <property type="match status" value="1"/>
</dbReference>
<dbReference type="GO" id="GO:0070403">
    <property type="term" value="F:NAD+ binding"/>
    <property type="evidence" value="ECO:0007669"/>
    <property type="project" value="InterPro"/>
</dbReference>
<evidence type="ECO:0000256" key="3">
    <source>
        <dbReference type="ARBA" id="ARBA00023002"/>
    </source>
</evidence>
<comment type="pathway">
    <text evidence="1">Lipid metabolism; butanoate metabolism.</text>
</comment>
<evidence type="ECO:0000259" key="6">
    <source>
        <dbReference type="Pfam" id="PF02737"/>
    </source>
</evidence>
<organism evidence="7 8">
    <name type="scientific">Frisingicoccus caecimuris</name>
    <dbReference type="NCBI Taxonomy" id="1796636"/>
    <lineage>
        <taxon>Bacteria</taxon>
        <taxon>Bacillati</taxon>
        <taxon>Bacillota</taxon>
        <taxon>Clostridia</taxon>
        <taxon>Lachnospirales</taxon>
        <taxon>Lachnospiraceae</taxon>
        <taxon>Frisingicoccus</taxon>
    </lineage>
</organism>
<dbReference type="PIRSF" id="PIRSF000105">
    <property type="entry name" value="HCDH"/>
    <property type="match status" value="1"/>
</dbReference>
<dbReference type="Pfam" id="PF02737">
    <property type="entry name" value="3HCDH_N"/>
    <property type="match status" value="1"/>
</dbReference>
<dbReference type="InterPro" id="IPR006176">
    <property type="entry name" value="3-OHacyl-CoA_DH_NAD-bd"/>
</dbReference>
<feature type="site" description="Important for catalytic activity" evidence="4">
    <location>
        <position position="121"/>
    </location>
</feature>
<keyword evidence="3" id="KW-0560">Oxidoreductase</keyword>
<evidence type="ECO:0000259" key="5">
    <source>
        <dbReference type="Pfam" id="PF00725"/>
    </source>
</evidence>
<feature type="domain" description="3-hydroxyacyl-CoA dehydrogenase NAD binding" evidence="6">
    <location>
        <begin position="4"/>
        <end position="165"/>
    </location>
</feature>
<dbReference type="SUPFAM" id="SSF51735">
    <property type="entry name" value="NAD(P)-binding Rossmann-fold domains"/>
    <property type="match status" value="1"/>
</dbReference>
<dbReference type="AlphaFoldDB" id="A0A4R2LK92"/>
<dbReference type="PANTHER" id="PTHR48075:SF5">
    <property type="entry name" value="3-HYDROXYBUTYRYL-COA DEHYDROGENASE"/>
    <property type="match status" value="1"/>
</dbReference>
<comment type="similarity">
    <text evidence="2">Belongs to the 3-hydroxyacyl-CoA dehydrogenase family.</text>
</comment>
<evidence type="ECO:0000256" key="1">
    <source>
        <dbReference type="ARBA" id="ARBA00005086"/>
    </source>
</evidence>
<dbReference type="InterPro" id="IPR022694">
    <property type="entry name" value="3-OHacyl-CoA_DH"/>
</dbReference>
<dbReference type="RefSeq" id="WP_132088774.1">
    <property type="nucleotide sequence ID" value="NZ_JANKAQ010000001.1"/>
</dbReference>
<dbReference type="SUPFAM" id="SSF48179">
    <property type="entry name" value="6-phosphogluconate dehydrogenase C-terminal domain-like"/>
    <property type="match status" value="1"/>
</dbReference>
<dbReference type="Gene3D" id="1.10.1040.10">
    <property type="entry name" value="N-(1-d-carboxylethyl)-l-norvaline Dehydrogenase, domain 2"/>
    <property type="match status" value="1"/>
</dbReference>
<feature type="domain" description="3-hydroxyacyl-CoA dehydrogenase C-terminal" evidence="5">
    <location>
        <begin position="168"/>
        <end position="266"/>
    </location>
</feature>
<dbReference type="GO" id="GO:0016616">
    <property type="term" value="F:oxidoreductase activity, acting on the CH-OH group of donors, NAD or NADP as acceptor"/>
    <property type="evidence" value="ECO:0007669"/>
    <property type="project" value="InterPro"/>
</dbReference>
<gene>
    <name evidence="7" type="ORF">EV212_102177</name>
</gene>
<evidence type="ECO:0000256" key="4">
    <source>
        <dbReference type="PIRSR" id="PIRSR000105-1"/>
    </source>
</evidence>
<keyword evidence="8" id="KW-1185">Reference proteome</keyword>
<dbReference type="EMBL" id="SLXA01000002">
    <property type="protein sequence ID" value="TCO85862.1"/>
    <property type="molecule type" value="Genomic_DNA"/>
</dbReference>
<proteinExistence type="inferred from homology"/>
<dbReference type="InterPro" id="IPR013328">
    <property type="entry name" value="6PGD_dom2"/>
</dbReference>
<comment type="caution">
    <text evidence="7">The sequence shown here is derived from an EMBL/GenBank/DDBJ whole genome shotgun (WGS) entry which is preliminary data.</text>
</comment>
<dbReference type="InterPro" id="IPR006108">
    <property type="entry name" value="3HC_DH_C"/>
</dbReference>
<dbReference type="GO" id="GO:0019605">
    <property type="term" value="P:butyrate metabolic process"/>
    <property type="evidence" value="ECO:0007669"/>
    <property type="project" value="UniProtKB-UniPathway"/>
</dbReference>
<protein>
    <submittedName>
        <fullName evidence="7">3-hydroxybutyryl-CoA dehydrogenase</fullName>
    </submittedName>
</protein>